<dbReference type="Gene3D" id="3.30.240.20">
    <property type="entry name" value="bsu07140 like domains"/>
    <property type="match status" value="1"/>
</dbReference>
<comment type="similarity">
    <text evidence="2">Belongs to the UPF0702 family.</text>
</comment>
<sequence>MAPAAVTRVGVGGSRTLTQTTLLNRIFSVAVGSLVGSAALRPTTPITATVIGAGIIMGAALLVDVAYAYKLLPASWVHPGPVLVYVDGVMQQHQLHRCLLTPDKVASEVRSRGYSSLAKVYAVVLEPSGSFSVISQGEAGGKTGGKIGVKIGVKIDAARDGLELLHDVRGFSDHMRLDAQRQAEATAAGRIGAAAAARPLPVHNSPAGWSEEQHNKPFGPDGRTVTPLTQIHAV</sequence>
<reference evidence="9 10" key="1">
    <citation type="submission" date="2016-10" db="EMBL/GenBank/DDBJ databases">
        <authorList>
            <person name="Cai Z."/>
        </authorList>
    </citation>
    <scope>NUCLEOTIDE SEQUENCE [LARGE SCALE GENOMIC DNA]</scope>
</reference>
<keyword evidence="4 7" id="KW-0812">Transmembrane</keyword>
<dbReference type="InterPro" id="IPR007353">
    <property type="entry name" value="DUF421"/>
</dbReference>
<evidence type="ECO:0000256" key="5">
    <source>
        <dbReference type="ARBA" id="ARBA00022989"/>
    </source>
</evidence>
<keyword evidence="6 7" id="KW-0472">Membrane</keyword>
<feature type="domain" description="YetF C-terminal" evidence="8">
    <location>
        <begin position="76"/>
        <end position="138"/>
    </location>
</feature>
<evidence type="ECO:0000256" key="4">
    <source>
        <dbReference type="ARBA" id="ARBA00022692"/>
    </source>
</evidence>
<proteinExistence type="inferred from homology"/>
<feature type="transmembrane region" description="Helical" evidence="7">
    <location>
        <begin position="46"/>
        <end position="69"/>
    </location>
</feature>
<dbReference type="PANTHER" id="PTHR34582">
    <property type="entry name" value="UPF0702 TRANSMEMBRANE PROTEIN YCAP"/>
    <property type="match status" value="1"/>
</dbReference>
<evidence type="ECO:0000256" key="2">
    <source>
        <dbReference type="ARBA" id="ARBA00006448"/>
    </source>
</evidence>
<evidence type="ECO:0000313" key="9">
    <source>
        <dbReference type="EMBL" id="SZX69902.1"/>
    </source>
</evidence>
<comment type="subcellular location">
    <subcellularLocation>
        <location evidence="1">Cell membrane</location>
        <topology evidence="1">Multi-pass membrane protein</topology>
    </subcellularLocation>
</comment>
<dbReference type="PANTHER" id="PTHR34582:SF6">
    <property type="entry name" value="UPF0702 TRANSMEMBRANE PROTEIN YCAP"/>
    <property type="match status" value="1"/>
</dbReference>
<evidence type="ECO:0000313" key="10">
    <source>
        <dbReference type="Proteomes" id="UP000256970"/>
    </source>
</evidence>
<evidence type="ECO:0000256" key="1">
    <source>
        <dbReference type="ARBA" id="ARBA00004651"/>
    </source>
</evidence>
<evidence type="ECO:0000256" key="6">
    <source>
        <dbReference type="ARBA" id="ARBA00023136"/>
    </source>
</evidence>
<evidence type="ECO:0000256" key="3">
    <source>
        <dbReference type="ARBA" id="ARBA00022475"/>
    </source>
</evidence>
<protein>
    <recommendedName>
        <fullName evidence="8">YetF C-terminal domain-containing protein</fullName>
    </recommendedName>
</protein>
<feature type="transmembrane region" description="Helical" evidence="7">
    <location>
        <begin position="22"/>
        <end position="40"/>
    </location>
</feature>
<dbReference type="GO" id="GO:0005886">
    <property type="term" value="C:plasma membrane"/>
    <property type="evidence" value="ECO:0007669"/>
    <property type="project" value="UniProtKB-SubCell"/>
</dbReference>
<accession>A0A383VYK1</accession>
<dbReference type="Proteomes" id="UP000256970">
    <property type="component" value="Unassembled WGS sequence"/>
</dbReference>
<evidence type="ECO:0000256" key="7">
    <source>
        <dbReference type="SAM" id="Phobius"/>
    </source>
</evidence>
<evidence type="ECO:0000259" key="8">
    <source>
        <dbReference type="Pfam" id="PF04239"/>
    </source>
</evidence>
<name>A0A383VYK1_TETOB</name>
<keyword evidence="5 7" id="KW-1133">Transmembrane helix</keyword>
<dbReference type="InterPro" id="IPR023090">
    <property type="entry name" value="UPF0702_alpha/beta_dom_sf"/>
</dbReference>
<dbReference type="AlphaFoldDB" id="A0A383VYK1"/>
<keyword evidence="3" id="KW-1003">Cell membrane</keyword>
<keyword evidence="10" id="KW-1185">Reference proteome</keyword>
<dbReference type="Pfam" id="PF04239">
    <property type="entry name" value="DUF421"/>
    <property type="match status" value="1"/>
</dbReference>
<organism evidence="9 10">
    <name type="scientific">Tetradesmus obliquus</name>
    <name type="common">Green alga</name>
    <name type="synonym">Acutodesmus obliquus</name>
    <dbReference type="NCBI Taxonomy" id="3088"/>
    <lineage>
        <taxon>Eukaryota</taxon>
        <taxon>Viridiplantae</taxon>
        <taxon>Chlorophyta</taxon>
        <taxon>core chlorophytes</taxon>
        <taxon>Chlorophyceae</taxon>
        <taxon>CS clade</taxon>
        <taxon>Sphaeropleales</taxon>
        <taxon>Scenedesmaceae</taxon>
        <taxon>Tetradesmus</taxon>
    </lineage>
</organism>
<gene>
    <name evidence="9" type="ORF">BQ4739_LOCUS10166</name>
</gene>
<dbReference type="EMBL" id="FNXT01000963">
    <property type="protein sequence ID" value="SZX69902.1"/>
    <property type="molecule type" value="Genomic_DNA"/>
</dbReference>